<feature type="compositionally biased region" description="Low complexity" evidence="1">
    <location>
        <begin position="677"/>
        <end position="690"/>
    </location>
</feature>
<dbReference type="Proteomes" id="UP000663193">
    <property type="component" value="Chromosome 3"/>
</dbReference>
<evidence type="ECO:0000313" key="3">
    <source>
        <dbReference type="Proteomes" id="UP000663193"/>
    </source>
</evidence>
<dbReference type="VEuPathDB" id="FungiDB:JI435_033320"/>
<feature type="region of interest" description="Disordered" evidence="1">
    <location>
        <begin position="262"/>
        <end position="286"/>
    </location>
</feature>
<accession>A0A7U2HWC6</accession>
<evidence type="ECO:0008006" key="4">
    <source>
        <dbReference type="Google" id="ProtNLM"/>
    </source>
</evidence>
<protein>
    <recommendedName>
        <fullName evidence="4">Fungal N-terminal domain-containing protein</fullName>
    </recommendedName>
</protein>
<gene>
    <name evidence="2" type="ORF">JI435_033320</name>
</gene>
<reference evidence="3" key="1">
    <citation type="journal article" date="2021" name="BMC Genomics">
        <title>Chromosome-level genome assembly and manually-curated proteome of model necrotroph Parastagonospora nodorum Sn15 reveals a genome-wide trove of candidate effector homologs, and redundancy of virulence-related functions within an accessory chromosome.</title>
        <authorList>
            <person name="Bertazzoni S."/>
            <person name="Jones D.A.B."/>
            <person name="Phan H.T."/>
            <person name="Tan K.-C."/>
            <person name="Hane J.K."/>
        </authorList>
    </citation>
    <scope>NUCLEOTIDE SEQUENCE [LARGE SCALE GENOMIC DNA]</scope>
    <source>
        <strain evidence="3">SN15 / ATCC MYA-4574 / FGSC 10173)</strain>
    </source>
</reference>
<dbReference type="AlphaFoldDB" id="A0A7U2HWC6"/>
<feature type="region of interest" description="Disordered" evidence="1">
    <location>
        <begin position="640"/>
        <end position="690"/>
    </location>
</feature>
<evidence type="ECO:0000256" key="1">
    <source>
        <dbReference type="SAM" id="MobiDB-lite"/>
    </source>
</evidence>
<proteinExistence type="predicted"/>
<keyword evidence="3" id="KW-1185">Reference proteome</keyword>
<name>A0A7U2HWC6_PHANO</name>
<dbReference type="OMA" id="EEPHYAF"/>
<feature type="compositionally biased region" description="Low complexity" evidence="1">
    <location>
        <begin position="651"/>
        <end position="665"/>
    </location>
</feature>
<organism evidence="2 3">
    <name type="scientific">Phaeosphaeria nodorum (strain SN15 / ATCC MYA-4574 / FGSC 10173)</name>
    <name type="common">Glume blotch fungus</name>
    <name type="synonym">Parastagonospora nodorum</name>
    <dbReference type="NCBI Taxonomy" id="321614"/>
    <lineage>
        <taxon>Eukaryota</taxon>
        <taxon>Fungi</taxon>
        <taxon>Dikarya</taxon>
        <taxon>Ascomycota</taxon>
        <taxon>Pezizomycotina</taxon>
        <taxon>Dothideomycetes</taxon>
        <taxon>Pleosporomycetidae</taxon>
        <taxon>Pleosporales</taxon>
        <taxon>Pleosporineae</taxon>
        <taxon>Phaeosphaeriaceae</taxon>
        <taxon>Parastagonospora</taxon>
    </lineage>
</organism>
<dbReference type="OrthoDB" id="4172108at2759"/>
<evidence type="ECO:0000313" key="2">
    <source>
        <dbReference type="EMBL" id="QRC93088.1"/>
    </source>
</evidence>
<dbReference type="EMBL" id="CP069025">
    <property type="protein sequence ID" value="QRC93088.1"/>
    <property type="molecule type" value="Genomic_DNA"/>
</dbReference>
<sequence length="747" mass="83450">MSFGFSPSDAVKLVEISTRVYIAFKDANENSEAQVESLVREFQAFAICLLELDELMKEFGKPLPFPVDEFKKTLEKCEASLRPYKDNLVDKKMSASKFVWTIKYIGKEKELDGLRKQISGHYQALNMCLSFLQLRLSLESSRREQRLLLEPRHRAASLGGQWYTSSAVGAASQSSPSSPLALPAPDDAHPLYKDWEIFNRWLKTEDERMGQDLQLVRPSSWGDTPATTGGVDSGTSAVLHRLRCEVEDAIMFEENRAKRAAVEKRSHLAPSDAMKQQVREMPPAPRPRTYTIDTEASSSYDALHGGVDIGGSLATLRPNPGTASPALGSPQTEQEYFISNQWAQSPIASSISENLNRSSVSTMQSIFPNGHLSPSLGLDVDATSTIATSPEDALSFTLRHVLSTASLVPLNIGDAALQWTDLGGKAKVERKSSERVSGQEKTVFETQECYLHWKYREDGGISLRATYRSKDKKAKLWSIQDFPALGPSIPLTTTIDGDISVDFPRGSFGRLNKQWLDIRYTFSNSESSSVFQTLLYTNNGKDAAELMFDRPIRTISSDKHKPECRGRNLRLWRRTELHLESNGLMNADVLIFLFYTSCLEGKGHWVEEPHYAFEWLTESVYKKDSDKLTLSYSKDPSRWTPDKLFQRRRSSQASSSSNGQTSPTSRARHDSMESPGIIRSGTGGSAASSTASIRTSRSFFGRSKASTRIGNINSFGYSKLDIEFQSSKDRRAFLDVWKQHVKPLGSL</sequence>